<feature type="transmembrane region" description="Helical" evidence="9">
    <location>
        <begin position="71"/>
        <end position="88"/>
    </location>
</feature>
<evidence type="ECO:0000256" key="4">
    <source>
        <dbReference type="ARBA" id="ARBA00022475"/>
    </source>
</evidence>
<dbReference type="EMBL" id="JBELOE010000259">
    <property type="protein sequence ID" value="MER2493325.1"/>
    <property type="molecule type" value="Genomic_DNA"/>
</dbReference>
<dbReference type="PANTHER" id="PTHR30413:SF8">
    <property type="entry name" value="TRANSPORT PERMEASE PROTEIN"/>
    <property type="match status" value="1"/>
</dbReference>
<keyword evidence="12" id="KW-1185">Reference proteome</keyword>
<accession>A0ABV1RKR4</accession>
<dbReference type="PANTHER" id="PTHR30413">
    <property type="entry name" value="INNER MEMBRANE TRANSPORT PERMEASE"/>
    <property type="match status" value="1"/>
</dbReference>
<dbReference type="InterPro" id="IPR047817">
    <property type="entry name" value="ABC2_TM_bact-type"/>
</dbReference>
<feature type="transmembrane region" description="Helical" evidence="9">
    <location>
        <begin position="191"/>
        <end position="212"/>
    </location>
</feature>
<keyword evidence="8 9" id="KW-0472">Membrane</keyword>
<gene>
    <name evidence="11" type="ORF">ABS311_15705</name>
</gene>
<feature type="transmembrane region" description="Helical" evidence="9">
    <location>
        <begin position="118"/>
        <end position="140"/>
    </location>
</feature>
<dbReference type="PRINTS" id="PR00164">
    <property type="entry name" value="ABC2TRNSPORT"/>
</dbReference>
<dbReference type="RefSeq" id="WP_143870561.1">
    <property type="nucleotide sequence ID" value="NZ_CP041660.1"/>
</dbReference>
<protein>
    <recommendedName>
        <fullName evidence="9">Transport permease protein</fullName>
    </recommendedName>
</protein>
<dbReference type="Pfam" id="PF01061">
    <property type="entry name" value="ABC2_membrane"/>
    <property type="match status" value="1"/>
</dbReference>
<dbReference type="InterPro" id="IPR000412">
    <property type="entry name" value="ABC_2_transport"/>
</dbReference>
<feature type="transmembrane region" description="Helical" evidence="9">
    <location>
        <begin position="34"/>
        <end position="59"/>
    </location>
</feature>
<keyword evidence="7 9" id="KW-1133">Transmembrane helix</keyword>
<keyword evidence="6 9" id="KW-0812">Transmembrane</keyword>
<evidence type="ECO:0000256" key="2">
    <source>
        <dbReference type="ARBA" id="ARBA00007783"/>
    </source>
</evidence>
<proteinExistence type="inferred from homology"/>
<dbReference type="Proteomes" id="UP001467690">
    <property type="component" value="Unassembled WGS sequence"/>
</dbReference>
<evidence type="ECO:0000256" key="7">
    <source>
        <dbReference type="ARBA" id="ARBA00022989"/>
    </source>
</evidence>
<evidence type="ECO:0000256" key="3">
    <source>
        <dbReference type="ARBA" id="ARBA00022448"/>
    </source>
</evidence>
<comment type="subcellular location">
    <subcellularLocation>
        <location evidence="1 9">Cell inner membrane</location>
        <topology evidence="1 9">Multi-pass membrane protein</topology>
    </subcellularLocation>
</comment>
<organism evidence="11 12">
    <name type="scientific">Catenovulum sediminis</name>
    <dbReference type="NCBI Taxonomy" id="1740262"/>
    <lineage>
        <taxon>Bacteria</taxon>
        <taxon>Pseudomonadati</taxon>
        <taxon>Pseudomonadota</taxon>
        <taxon>Gammaproteobacteria</taxon>
        <taxon>Alteromonadales</taxon>
        <taxon>Alteromonadaceae</taxon>
        <taxon>Catenovulum</taxon>
    </lineage>
</organism>
<dbReference type="PROSITE" id="PS51012">
    <property type="entry name" value="ABC_TM2"/>
    <property type="match status" value="1"/>
</dbReference>
<comment type="similarity">
    <text evidence="2 9">Belongs to the ABC-2 integral membrane protein family.</text>
</comment>
<sequence length="265" mass="30606">MHSVNHHVKRTPLIVMRDVTFALFLREIKTRFGAFRLGIFWALAEPMAHVLIFSVIFGVRAREGFGGVETPIFIYTGIMPFLLFQNLFNQCKNACKANQGLFHYRYVKPINTFIARSILETGIFLFTSACLLALFFWVGYQVAINDILYCFMIVFLLIVLSASLGMIGAFMVDFFPESDKILSIAMKPMMFISGIFFTLDMIPPQYHVYLIWNPVLHAVELFRTGFIQYFETAHASLFYLFVCSLTSLFIALRLYRSHWTRMVAT</sequence>
<keyword evidence="4 9" id="KW-1003">Cell membrane</keyword>
<feature type="domain" description="ABC transmembrane type-2" evidence="10">
    <location>
        <begin position="37"/>
        <end position="258"/>
    </location>
</feature>
<evidence type="ECO:0000256" key="6">
    <source>
        <dbReference type="ARBA" id="ARBA00022692"/>
    </source>
</evidence>
<evidence type="ECO:0000256" key="9">
    <source>
        <dbReference type="RuleBase" id="RU361157"/>
    </source>
</evidence>
<evidence type="ECO:0000256" key="1">
    <source>
        <dbReference type="ARBA" id="ARBA00004429"/>
    </source>
</evidence>
<keyword evidence="5" id="KW-0997">Cell inner membrane</keyword>
<reference evidence="11 12" key="1">
    <citation type="submission" date="2024-06" db="EMBL/GenBank/DDBJ databases">
        <authorList>
            <person name="Chen R.Y."/>
        </authorList>
    </citation>
    <scope>NUCLEOTIDE SEQUENCE [LARGE SCALE GENOMIC DNA]</scope>
    <source>
        <strain evidence="11 12">D2</strain>
    </source>
</reference>
<keyword evidence="3 9" id="KW-0813">Transport</keyword>
<evidence type="ECO:0000256" key="8">
    <source>
        <dbReference type="ARBA" id="ARBA00023136"/>
    </source>
</evidence>
<feature type="transmembrane region" description="Helical" evidence="9">
    <location>
        <begin position="146"/>
        <end position="170"/>
    </location>
</feature>
<comment type="caution">
    <text evidence="11">The sequence shown here is derived from an EMBL/GenBank/DDBJ whole genome shotgun (WGS) entry which is preliminary data.</text>
</comment>
<evidence type="ECO:0000313" key="11">
    <source>
        <dbReference type="EMBL" id="MER2493325.1"/>
    </source>
</evidence>
<name>A0ABV1RKR4_9ALTE</name>
<evidence type="ECO:0000259" key="10">
    <source>
        <dbReference type="PROSITE" id="PS51012"/>
    </source>
</evidence>
<evidence type="ECO:0000256" key="5">
    <source>
        <dbReference type="ARBA" id="ARBA00022519"/>
    </source>
</evidence>
<dbReference type="InterPro" id="IPR013525">
    <property type="entry name" value="ABC2_TM"/>
</dbReference>
<evidence type="ECO:0000313" key="12">
    <source>
        <dbReference type="Proteomes" id="UP001467690"/>
    </source>
</evidence>
<feature type="transmembrane region" description="Helical" evidence="9">
    <location>
        <begin position="232"/>
        <end position="252"/>
    </location>
</feature>